<name>A0A1G4Q6L8_9BACL</name>
<proteinExistence type="predicted"/>
<evidence type="ECO:0000313" key="2">
    <source>
        <dbReference type="Proteomes" id="UP000198601"/>
    </source>
</evidence>
<keyword evidence="2" id="KW-1185">Reference proteome</keyword>
<dbReference type="EMBL" id="FMTT01000005">
    <property type="protein sequence ID" value="SCW40122.1"/>
    <property type="molecule type" value="Genomic_DNA"/>
</dbReference>
<keyword evidence="1" id="KW-0436">Ligase</keyword>
<dbReference type="AlphaFoldDB" id="A0A1G4Q6L8"/>
<gene>
    <name evidence="1" type="ORF">SAMN04487970_1005175</name>
</gene>
<dbReference type="GO" id="GO:0016874">
    <property type="term" value="F:ligase activity"/>
    <property type="evidence" value="ECO:0007669"/>
    <property type="project" value="UniProtKB-KW"/>
</dbReference>
<evidence type="ECO:0000313" key="1">
    <source>
        <dbReference type="EMBL" id="SCW40122.1"/>
    </source>
</evidence>
<organism evidence="1 2">
    <name type="scientific">Paenibacillus tianmuensis</name>
    <dbReference type="NCBI Taxonomy" id="624147"/>
    <lineage>
        <taxon>Bacteria</taxon>
        <taxon>Bacillati</taxon>
        <taxon>Bacillota</taxon>
        <taxon>Bacilli</taxon>
        <taxon>Bacillales</taxon>
        <taxon>Paenibacillaceae</taxon>
        <taxon>Paenibacillus</taxon>
    </lineage>
</organism>
<accession>A0A1G4Q6L8</accession>
<sequence>MKIVIAGASGAFVYLEPKIRARVKTRNWTKAGMLRQPAFVEFIT</sequence>
<reference evidence="2" key="1">
    <citation type="submission" date="2016-10" db="EMBL/GenBank/DDBJ databases">
        <authorList>
            <person name="Varghese N."/>
            <person name="Submissions S."/>
        </authorList>
    </citation>
    <scope>NUCLEOTIDE SEQUENCE [LARGE SCALE GENOMIC DNA]</scope>
    <source>
        <strain evidence="2">CGMCC 1.8946</strain>
    </source>
</reference>
<dbReference type="Proteomes" id="UP000198601">
    <property type="component" value="Unassembled WGS sequence"/>
</dbReference>
<protein>
    <submittedName>
        <fullName evidence="1">DNA ligase-1</fullName>
    </submittedName>
</protein>